<keyword evidence="10" id="KW-1185">Reference proteome</keyword>
<keyword evidence="7" id="KW-0503">Monooxygenase</keyword>
<dbReference type="STRING" id="37992.A0A4Z0Y9H3"/>
<dbReference type="AlphaFoldDB" id="A0A4Z0Y9H3"/>
<dbReference type="GO" id="GO:0020037">
    <property type="term" value="F:heme binding"/>
    <property type="evidence" value="ECO:0007669"/>
    <property type="project" value="InterPro"/>
</dbReference>
<feature type="binding site" description="axial binding residue" evidence="6">
    <location>
        <position position="473"/>
    </location>
    <ligand>
        <name>heme</name>
        <dbReference type="ChEBI" id="CHEBI:30413"/>
    </ligand>
    <ligandPart>
        <name>Fe</name>
        <dbReference type="ChEBI" id="CHEBI:18248"/>
    </ligandPart>
</feature>
<sequence length="529" mass="60620">MTSLQIDSVAVRGHETFVLDITALNRCLVTLFILVAVSYPIYFLYLHPLRAYPGPKLSAITRMPYWIACLKGDQVRWLTKLHSQYGPVVRFGPVDLSYTDARAWRDICLVPKGKKENAKEVGFHAPSANGVPNIVCQNDVAHHARIRRALLPAFSQKALKAQEPLLQKYVDLVIARARQATELDMSELMNFAMFDIMADFAFGEPLHMLENGEYSDWVAKVFNAIRILPLVQMIEFYPLLKKTFALIEPKAVTKMRHDHFNHTVMRVNRRLNHGSEKQDLWDFILESETLTLKEMHVNAELFMAAGTETTASLLTGVTHYLMANQEKMKILTDEVRTRFKCRKEITLDNVAPLRYLNACIREGMRVYPPVPSGLPRIVAEGGNSILGKWVPAGTRVSVHQFSTYHSPENFRQVTCHLLRPHIFVYIATIVRTNTTCLLRDPDKFVPERWLGDPAYKDDIRDAHQPFSAGTRNCLGINLAWHEMRLMLAKLVYEFDIESDAGPDWLDQNVYVIWDRKPLICRFEDAAPRE</sequence>
<dbReference type="InterPro" id="IPR001128">
    <property type="entry name" value="Cyt_P450"/>
</dbReference>
<dbReference type="PANTHER" id="PTHR24305:SF210">
    <property type="entry name" value="CYTOCHROME P450 MONOOXYGENASE ASQL-RELATED"/>
    <property type="match status" value="1"/>
</dbReference>
<feature type="transmembrane region" description="Helical" evidence="8">
    <location>
        <begin position="23"/>
        <end position="46"/>
    </location>
</feature>
<dbReference type="Gene3D" id="1.10.630.10">
    <property type="entry name" value="Cytochrome P450"/>
    <property type="match status" value="1"/>
</dbReference>
<dbReference type="PRINTS" id="PR00463">
    <property type="entry name" value="EP450I"/>
</dbReference>
<keyword evidence="8" id="KW-1133">Transmembrane helix</keyword>
<evidence type="ECO:0000256" key="2">
    <source>
        <dbReference type="ARBA" id="ARBA00010617"/>
    </source>
</evidence>
<dbReference type="CDD" id="cd11058">
    <property type="entry name" value="CYP60B-like"/>
    <property type="match status" value="1"/>
</dbReference>
<organism evidence="9 10">
    <name type="scientific">Xylaria hypoxylon</name>
    <dbReference type="NCBI Taxonomy" id="37992"/>
    <lineage>
        <taxon>Eukaryota</taxon>
        <taxon>Fungi</taxon>
        <taxon>Dikarya</taxon>
        <taxon>Ascomycota</taxon>
        <taxon>Pezizomycotina</taxon>
        <taxon>Sordariomycetes</taxon>
        <taxon>Xylariomycetidae</taxon>
        <taxon>Xylariales</taxon>
        <taxon>Xylariaceae</taxon>
        <taxon>Xylaria</taxon>
    </lineage>
</organism>
<keyword evidence="8" id="KW-0812">Transmembrane</keyword>
<evidence type="ECO:0000256" key="3">
    <source>
        <dbReference type="ARBA" id="ARBA00022617"/>
    </source>
</evidence>
<gene>
    <name evidence="9" type="ORF">E0Z10_g10859</name>
</gene>
<dbReference type="EMBL" id="SKBN01000500">
    <property type="protein sequence ID" value="TGJ76598.1"/>
    <property type="molecule type" value="Genomic_DNA"/>
</dbReference>
<comment type="caution">
    <text evidence="9">The sequence shown here is derived from an EMBL/GenBank/DDBJ whole genome shotgun (WGS) entry which is preliminary data.</text>
</comment>
<dbReference type="PROSITE" id="PS00086">
    <property type="entry name" value="CYTOCHROME_P450"/>
    <property type="match status" value="1"/>
</dbReference>
<evidence type="ECO:0000313" key="9">
    <source>
        <dbReference type="EMBL" id="TGJ76598.1"/>
    </source>
</evidence>
<dbReference type="InterPro" id="IPR036396">
    <property type="entry name" value="Cyt_P450_sf"/>
</dbReference>
<dbReference type="GO" id="GO:0016705">
    <property type="term" value="F:oxidoreductase activity, acting on paired donors, with incorporation or reduction of molecular oxygen"/>
    <property type="evidence" value="ECO:0007669"/>
    <property type="project" value="InterPro"/>
</dbReference>
<dbReference type="Pfam" id="PF00067">
    <property type="entry name" value="p450"/>
    <property type="match status" value="2"/>
</dbReference>
<reference evidence="9 10" key="1">
    <citation type="submission" date="2019-03" db="EMBL/GenBank/DDBJ databases">
        <title>Draft genome sequence of Xylaria hypoxylon DSM 108379, a ubiquitous saprotrophic-parasitic fungi on hardwood.</title>
        <authorList>
            <person name="Buettner E."/>
            <person name="Leonhardt S."/>
            <person name="Gebauer A.M."/>
            <person name="Liers C."/>
            <person name="Hofrichter M."/>
            <person name="Kellner H."/>
        </authorList>
    </citation>
    <scope>NUCLEOTIDE SEQUENCE [LARGE SCALE GENOMIC DNA]</scope>
    <source>
        <strain evidence="9 10">DSM 108379</strain>
    </source>
</reference>
<evidence type="ECO:0000256" key="4">
    <source>
        <dbReference type="ARBA" id="ARBA00022723"/>
    </source>
</evidence>
<evidence type="ECO:0000256" key="1">
    <source>
        <dbReference type="ARBA" id="ARBA00001971"/>
    </source>
</evidence>
<dbReference type="OrthoDB" id="1470350at2759"/>
<accession>A0A4Z0Y9H3</accession>
<dbReference type="InterPro" id="IPR050121">
    <property type="entry name" value="Cytochrome_P450_monoxygenase"/>
</dbReference>
<dbReference type="InterPro" id="IPR002401">
    <property type="entry name" value="Cyt_P450_E_grp-I"/>
</dbReference>
<dbReference type="Proteomes" id="UP000297716">
    <property type="component" value="Unassembled WGS sequence"/>
</dbReference>
<keyword evidence="3 6" id="KW-0349">Heme</keyword>
<keyword evidence="7" id="KW-0560">Oxidoreductase</keyword>
<keyword evidence="4 6" id="KW-0479">Metal-binding</keyword>
<dbReference type="SUPFAM" id="SSF48264">
    <property type="entry name" value="Cytochrome P450"/>
    <property type="match status" value="1"/>
</dbReference>
<dbReference type="GO" id="GO:0004497">
    <property type="term" value="F:monooxygenase activity"/>
    <property type="evidence" value="ECO:0007669"/>
    <property type="project" value="UniProtKB-KW"/>
</dbReference>
<evidence type="ECO:0000256" key="7">
    <source>
        <dbReference type="RuleBase" id="RU000461"/>
    </source>
</evidence>
<keyword evidence="5 6" id="KW-0408">Iron</keyword>
<proteinExistence type="inferred from homology"/>
<evidence type="ECO:0000256" key="5">
    <source>
        <dbReference type="ARBA" id="ARBA00023004"/>
    </source>
</evidence>
<dbReference type="GO" id="GO:0005506">
    <property type="term" value="F:iron ion binding"/>
    <property type="evidence" value="ECO:0007669"/>
    <property type="project" value="InterPro"/>
</dbReference>
<evidence type="ECO:0008006" key="11">
    <source>
        <dbReference type="Google" id="ProtNLM"/>
    </source>
</evidence>
<comment type="similarity">
    <text evidence="2 7">Belongs to the cytochrome P450 family.</text>
</comment>
<evidence type="ECO:0000313" key="10">
    <source>
        <dbReference type="Proteomes" id="UP000297716"/>
    </source>
</evidence>
<dbReference type="PRINTS" id="PR00385">
    <property type="entry name" value="P450"/>
</dbReference>
<evidence type="ECO:0000256" key="6">
    <source>
        <dbReference type="PIRSR" id="PIRSR602401-1"/>
    </source>
</evidence>
<evidence type="ECO:0000256" key="8">
    <source>
        <dbReference type="SAM" id="Phobius"/>
    </source>
</evidence>
<dbReference type="InterPro" id="IPR017972">
    <property type="entry name" value="Cyt_P450_CS"/>
</dbReference>
<dbReference type="PANTHER" id="PTHR24305">
    <property type="entry name" value="CYTOCHROME P450"/>
    <property type="match status" value="1"/>
</dbReference>
<name>A0A4Z0Y9H3_9PEZI</name>
<protein>
    <recommendedName>
        <fullName evidence="11">Cytochrome P450</fullName>
    </recommendedName>
</protein>
<keyword evidence="8" id="KW-0472">Membrane</keyword>
<comment type="cofactor">
    <cofactor evidence="1 6">
        <name>heme</name>
        <dbReference type="ChEBI" id="CHEBI:30413"/>
    </cofactor>
</comment>